<keyword evidence="2" id="KW-1003">Cell membrane</keyword>
<evidence type="ECO:0000256" key="4">
    <source>
        <dbReference type="ARBA" id="ARBA00022989"/>
    </source>
</evidence>
<keyword evidence="5 6" id="KW-0472">Membrane</keyword>
<organism evidence="7 8">
    <name type="scientific">Salmonella enterica subsp. enterica serovar Wilhelmsburg</name>
    <dbReference type="NCBI Taxonomy" id="1960126"/>
    <lineage>
        <taxon>Bacteria</taxon>
        <taxon>Pseudomonadati</taxon>
        <taxon>Pseudomonadota</taxon>
        <taxon>Gammaproteobacteria</taxon>
        <taxon>Enterobacterales</taxon>
        <taxon>Enterobacteriaceae</taxon>
        <taxon>Salmonella</taxon>
    </lineage>
</organism>
<comment type="subcellular location">
    <subcellularLocation>
        <location evidence="1">Cell inner membrane</location>
        <topology evidence="1">Multi-pass membrane protein</topology>
    </subcellularLocation>
</comment>
<feature type="transmembrane region" description="Helical" evidence="6">
    <location>
        <begin position="148"/>
        <end position="171"/>
    </location>
</feature>
<evidence type="ECO:0008006" key="9">
    <source>
        <dbReference type="Google" id="ProtNLM"/>
    </source>
</evidence>
<evidence type="ECO:0000256" key="2">
    <source>
        <dbReference type="ARBA" id="ARBA00022519"/>
    </source>
</evidence>
<dbReference type="Proteomes" id="UP000298491">
    <property type="component" value="Unassembled WGS sequence"/>
</dbReference>
<dbReference type="EMBL" id="PYKB01001083">
    <property type="protein sequence ID" value="TGC86401.1"/>
    <property type="molecule type" value="Genomic_DNA"/>
</dbReference>
<keyword evidence="4 6" id="KW-1133">Transmembrane helix</keyword>
<name>A0A659QIQ3_SALET</name>
<feature type="transmembrane region" description="Helical" evidence="6">
    <location>
        <begin position="123"/>
        <end position="142"/>
    </location>
</feature>
<dbReference type="InterPro" id="IPR011701">
    <property type="entry name" value="MFS"/>
</dbReference>
<dbReference type="InterPro" id="IPR051337">
    <property type="entry name" value="OPA_Antiporter"/>
</dbReference>
<dbReference type="Gene3D" id="1.20.1250.20">
    <property type="entry name" value="MFS general substrate transporter like domains"/>
    <property type="match status" value="1"/>
</dbReference>
<dbReference type="PANTHER" id="PTHR43826:SF3">
    <property type="entry name" value="GLUCOSE-6-PHOSPHATE EXCHANGER SLC37A4"/>
    <property type="match status" value="1"/>
</dbReference>
<proteinExistence type="predicted"/>
<evidence type="ECO:0000256" key="5">
    <source>
        <dbReference type="ARBA" id="ARBA00023136"/>
    </source>
</evidence>
<feature type="transmembrane region" description="Helical" evidence="6">
    <location>
        <begin position="87"/>
        <end position="111"/>
    </location>
</feature>
<feature type="transmembrane region" description="Helical" evidence="6">
    <location>
        <begin position="62"/>
        <end position="81"/>
    </location>
</feature>
<dbReference type="GO" id="GO:0005886">
    <property type="term" value="C:plasma membrane"/>
    <property type="evidence" value="ECO:0007669"/>
    <property type="project" value="UniProtKB-SubCell"/>
</dbReference>
<protein>
    <recommendedName>
        <fullName evidence="9">Transport protein</fullName>
    </recommendedName>
</protein>
<accession>A0A659QIQ3</accession>
<dbReference type="SUPFAM" id="SSF103473">
    <property type="entry name" value="MFS general substrate transporter"/>
    <property type="match status" value="1"/>
</dbReference>
<evidence type="ECO:0000313" key="7">
    <source>
        <dbReference type="EMBL" id="TGC86401.1"/>
    </source>
</evidence>
<evidence type="ECO:0000313" key="8">
    <source>
        <dbReference type="Proteomes" id="UP000298491"/>
    </source>
</evidence>
<dbReference type="GO" id="GO:0061513">
    <property type="term" value="F:glucose 6-phosphate:phosphate antiporter activity"/>
    <property type="evidence" value="ECO:0007669"/>
    <property type="project" value="TreeGrafter"/>
</dbReference>
<comment type="caution">
    <text evidence="7">The sequence shown here is derived from an EMBL/GenBank/DDBJ whole genome shotgun (WGS) entry which is preliminary data.</text>
</comment>
<gene>
    <name evidence="7" type="ORF">C9F09_18120</name>
</gene>
<sequence length="177" mass="19283">MSAYIARTLLTDRPQIYYSQVHGWSLIKANSIISWFEAGGLAGGLLAGYLSDFMFKSNRWMTGLIFALALCICIVLVPLVQDTSYTLTAILFTIMGFALYGPHMLFAVGCLDVTHKDAAGSITGFRGLFSYVGAAMAGVPVIMVKNSWAWSGVYIYAVIAILLTTLSLALLSRLHRL</sequence>
<dbReference type="Pfam" id="PF07690">
    <property type="entry name" value="MFS_1"/>
    <property type="match status" value="1"/>
</dbReference>
<dbReference type="GO" id="GO:0035435">
    <property type="term" value="P:phosphate ion transmembrane transport"/>
    <property type="evidence" value="ECO:0007669"/>
    <property type="project" value="TreeGrafter"/>
</dbReference>
<keyword evidence="3 6" id="KW-0812">Transmembrane</keyword>
<keyword evidence="2" id="KW-0997">Cell inner membrane</keyword>
<evidence type="ECO:0000256" key="6">
    <source>
        <dbReference type="SAM" id="Phobius"/>
    </source>
</evidence>
<dbReference type="AlphaFoldDB" id="A0A659QIQ3"/>
<evidence type="ECO:0000256" key="1">
    <source>
        <dbReference type="ARBA" id="ARBA00004429"/>
    </source>
</evidence>
<reference evidence="7 8" key="1">
    <citation type="submission" date="2018-03" db="EMBL/GenBank/DDBJ databases">
        <title>Non-Typhoidal Salmonella genome sequencing and assembly.</title>
        <authorList>
            <person name="Matchawe C."/>
        </authorList>
    </citation>
    <scope>NUCLEOTIDE SEQUENCE [LARGE SCALE GENOMIC DNA]</scope>
    <source>
        <strain evidence="7 8">35dea</strain>
    </source>
</reference>
<feature type="transmembrane region" description="Helical" evidence="6">
    <location>
        <begin position="32"/>
        <end position="50"/>
    </location>
</feature>
<evidence type="ECO:0000256" key="3">
    <source>
        <dbReference type="ARBA" id="ARBA00022692"/>
    </source>
</evidence>
<dbReference type="PANTHER" id="PTHR43826">
    <property type="entry name" value="GLUCOSE-6-PHOSPHATE EXCHANGER SLC37A4"/>
    <property type="match status" value="1"/>
</dbReference>
<dbReference type="InterPro" id="IPR036259">
    <property type="entry name" value="MFS_trans_sf"/>
</dbReference>